<name>A0A5N7CQA1_PETAA</name>
<dbReference type="EMBL" id="ML735217">
    <property type="protein sequence ID" value="KAE8395857.1"/>
    <property type="molecule type" value="Genomic_DNA"/>
</dbReference>
<gene>
    <name evidence="2" type="ORF">BDV23DRAFT_178424</name>
</gene>
<reference evidence="2" key="1">
    <citation type="submission" date="2019-04" db="EMBL/GenBank/DDBJ databases">
        <title>Friends and foes A comparative genomics studyof 23 Aspergillus species from section Flavi.</title>
        <authorList>
            <consortium name="DOE Joint Genome Institute"/>
            <person name="Kjaerbolling I."/>
            <person name="Vesth T."/>
            <person name="Frisvad J.C."/>
            <person name="Nybo J.L."/>
            <person name="Theobald S."/>
            <person name="Kildgaard S."/>
            <person name="Isbrandt T."/>
            <person name="Kuo A."/>
            <person name="Sato A."/>
            <person name="Lyhne E.K."/>
            <person name="Kogle M.E."/>
            <person name="Wiebenga A."/>
            <person name="Kun R.S."/>
            <person name="Lubbers R.J."/>
            <person name="Makela M.R."/>
            <person name="Barry K."/>
            <person name="Chovatia M."/>
            <person name="Clum A."/>
            <person name="Daum C."/>
            <person name="Haridas S."/>
            <person name="He G."/>
            <person name="LaButti K."/>
            <person name="Lipzen A."/>
            <person name="Mondo S."/>
            <person name="Riley R."/>
            <person name="Salamov A."/>
            <person name="Simmons B.A."/>
            <person name="Magnuson J.K."/>
            <person name="Henrissat B."/>
            <person name="Mortensen U.H."/>
            <person name="Larsen T.O."/>
            <person name="Devries R.P."/>
            <person name="Grigoriev I.V."/>
            <person name="Machida M."/>
            <person name="Baker S.E."/>
            <person name="Andersen M.R."/>
        </authorList>
    </citation>
    <scope>NUCLEOTIDE SEQUENCE [LARGE SCALE GENOMIC DNA]</scope>
    <source>
        <strain evidence="2">IBT 14317</strain>
    </source>
</reference>
<sequence length="156" mass="17650">MVRMIGDRRSFLQGHRPKTDYERWLEEQNKSYQTAQTAEYHPSISGVENQKPVLSRLSDNIPGAETGSTHPDAIHLRKDGSHGWFIHRLHTRPTAMQGAGAITGISNGRFSYQLVLLSVMIIAILQMFRIFRKQHRTASVDLTCVPVGYIDGKHLV</sequence>
<feature type="transmembrane region" description="Helical" evidence="1">
    <location>
        <begin position="110"/>
        <end position="128"/>
    </location>
</feature>
<evidence type="ECO:0000256" key="1">
    <source>
        <dbReference type="SAM" id="Phobius"/>
    </source>
</evidence>
<dbReference type="AlphaFoldDB" id="A0A5N7CQA1"/>
<accession>A0A5N7CQA1</accession>
<dbReference type="OrthoDB" id="4497843at2759"/>
<keyword evidence="1" id="KW-0472">Membrane</keyword>
<evidence type="ECO:0000313" key="2">
    <source>
        <dbReference type="EMBL" id="KAE8395857.1"/>
    </source>
</evidence>
<keyword evidence="1" id="KW-1133">Transmembrane helix</keyword>
<organism evidence="2">
    <name type="scientific">Petromyces alliaceus</name>
    <name type="common">Aspergillus alliaceus</name>
    <dbReference type="NCBI Taxonomy" id="209559"/>
    <lineage>
        <taxon>Eukaryota</taxon>
        <taxon>Fungi</taxon>
        <taxon>Dikarya</taxon>
        <taxon>Ascomycota</taxon>
        <taxon>Pezizomycotina</taxon>
        <taxon>Eurotiomycetes</taxon>
        <taxon>Eurotiomycetidae</taxon>
        <taxon>Eurotiales</taxon>
        <taxon>Aspergillaceae</taxon>
        <taxon>Aspergillus</taxon>
        <taxon>Aspergillus subgen. Circumdati</taxon>
    </lineage>
</organism>
<keyword evidence="1" id="KW-0812">Transmembrane</keyword>
<protein>
    <submittedName>
        <fullName evidence="2">Uncharacterized protein</fullName>
    </submittedName>
</protein>
<dbReference type="Proteomes" id="UP000326877">
    <property type="component" value="Unassembled WGS sequence"/>
</dbReference>
<proteinExistence type="predicted"/>